<comment type="similarity">
    <text evidence="1 2">Belongs to the pirin family.</text>
</comment>
<dbReference type="PANTHER" id="PTHR43212">
    <property type="entry name" value="QUERCETIN 2,3-DIOXYGENASE"/>
    <property type="match status" value="1"/>
</dbReference>
<dbReference type="Proteomes" id="UP001203297">
    <property type="component" value="Unassembled WGS sequence"/>
</dbReference>
<dbReference type="InterPro" id="IPR003829">
    <property type="entry name" value="Pirin_N_dom"/>
</dbReference>
<dbReference type="EMBL" id="WTXG01000004">
    <property type="protein sequence ID" value="KAI0305994.1"/>
    <property type="molecule type" value="Genomic_DNA"/>
</dbReference>
<evidence type="ECO:0000256" key="1">
    <source>
        <dbReference type="ARBA" id="ARBA00008416"/>
    </source>
</evidence>
<dbReference type="InterPro" id="IPR011051">
    <property type="entry name" value="RmlC_Cupin_sf"/>
</dbReference>
<name>A0AAD4M9Y0_9AGAM</name>
<accession>A0AAD4M9Y0</accession>
<evidence type="ECO:0000259" key="3">
    <source>
        <dbReference type="Pfam" id="PF02678"/>
    </source>
</evidence>
<sequence>MSGGTQFALRSSTERGHSDHGWLKTFHSFSFANYSDPKHSEFGSLRVLNEDRVEARTGFGIHSHREFEIFSYIVSGELQHKDSMGNTEVLKRGDLQMTSAGTGIQHSEHAHGDEQVHFLQIWSKPSVANLKPAYFTRHFTDNEKGDRWARVVAPAGEEGVSDARQALGPAPVHSPLSLYATLLSPGRCLSRELSTPALSKAYVHVVQTSGYNPSAASGSTIRVSTPDTQNAVLREGDGLCVTAPDGTTLSVENIGERVAEVLLFELA</sequence>
<dbReference type="Gene3D" id="2.60.120.10">
    <property type="entry name" value="Jelly Rolls"/>
    <property type="match status" value="2"/>
</dbReference>
<dbReference type="InterPro" id="IPR014710">
    <property type="entry name" value="RmlC-like_jellyroll"/>
</dbReference>
<evidence type="ECO:0000313" key="4">
    <source>
        <dbReference type="EMBL" id="KAI0305994.1"/>
    </source>
</evidence>
<feature type="domain" description="Pirin N-terminal" evidence="3">
    <location>
        <begin position="14"/>
        <end position="122"/>
    </location>
</feature>
<comment type="caution">
    <text evidence="4">The sequence shown here is derived from an EMBL/GenBank/DDBJ whole genome shotgun (WGS) entry which is preliminary data.</text>
</comment>
<dbReference type="InterPro" id="IPR012093">
    <property type="entry name" value="Pirin"/>
</dbReference>
<reference evidence="4" key="1">
    <citation type="journal article" date="2022" name="New Phytol.">
        <title>Evolutionary transition to the ectomycorrhizal habit in the genomes of a hyperdiverse lineage of mushroom-forming fungi.</title>
        <authorList>
            <person name="Looney B."/>
            <person name="Miyauchi S."/>
            <person name="Morin E."/>
            <person name="Drula E."/>
            <person name="Courty P.E."/>
            <person name="Kohler A."/>
            <person name="Kuo A."/>
            <person name="LaButti K."/>
            <person name="Pangilinan J."/>
            <person name="Lipzen A."/>
            <person name="Riley R."/>
            <person name="Andreopoulos W."/>
            <person name="He G."/>
            <person name="Johnson J."/>
            <person name="Nolan M."/>
            <person name="Tritt A."/>
            <person name="Barry K.W."/>
            <person name="Grigoriev I.V."/>
            <person name="Nagy L.G."/>
            <person name="Hibbett D."/>
            <person name="Henrissat B."/>
            <person name="Matheny P.B."/>
            <person name="Labbe J."/>
            <person name="Martin F.M."/>
        </authorList>
    </citation>
    <scope>NUCLEOTIDE SEQUENCE</scope>
    <source>
        <strain evidence="4">BPL690</strain>
    </source>
</reference>
<dbReference type="AlphaFoldDB" id="A0AAD4M9Y0"/>
<proteinExistence type="inferred from homology"/>
<dbReference type="SUPFAM" id="SSF51182">
    <property type="entry name" value="RmlC-like cupins"/>
    <property type="match status" value="1"/>
</dbReference>
<evidence type="ECO:0000256" key="2">
    <source>
        <dbReference type="RuleBase" id="RU003457"/>
    </source>
</evidence>
<evidence type="ECO:0000313" key="5">
    <source>
        <dbReference type="Proteomes" id="UP001203297"/>
    </source>
</evidence>
<dbReference type="CDD" id="cd02910">
    <property type="entry name" value="cupin_Yhhw_N"/>
    <property type="match status" value="1"/>
</dbReference>
<organism evidence="4 5">
    <name type="scientific">Multifurca ochricompacta</name>
    <dbReference type="NCBI Taxonomy" id="376703"/>
    <lineage>
        <taxon>Eukaryota</taxon>
        <taxon>Fungi</taxon>
        <taxon>Dikarya</taxon>
        <taxon>Basidiomycota</taxon>
        <taxon>Agaricomycotina</taxon>
        <taxon>Agaricomycetes</taxon>
        <taxon>Russulales</taxon>
        <taxon>Russulaceae</taxon>
        <taxon>Multifurca</taxon>
    </lineage>
</organism>
<dbReference type="PANTHER" id="PTHR43212:SF3">
    <property type="entry name" value="QUERCETIN 2,3-DIOXYGENASE"/>
    <property type="match status" value="1"/>
</dbReference>
<gene>
    <name evidence="4" type="ORF">B0F90DRAFT_1814813</name>
</gene>
<dbReference type="Pfam" id="PF02678">
    <property type="entry name" value="Pirin"/>
    <property type="match status" value="1"/>
</dbReference>
<protein>
    <submittedName>
        <fullName evidence="4">Pirin domain-containing protein</fullName>
    </submittedName>
</protein>
<keyword evidence="5" id="KW-1185">Reference proteome</keyword>